<keyword evidence="3" id="KW-1185">Reference proteome</keyword>
<evidence type="ECO:0000259" key="1">
    <source>
        <dbReference type="PROSITE" id="PS50925"/>
    </source>
</evidence>
<accession>A0ABU3D8K2</accession>
<protein>
    <submittedName>
        <fullName evidence="2">BLUF domain-containing protein</fullName>
    </submittedName>
</protein>
<dbReference type="SUPFAM" id="SSF54975">
    <property type="entry name" value="Acylphosphatase/BLUF domain-like"/>
    <property type="match status" value="1"/>
</dbReference>
<evidence type="ECO:0000313" key="3">
    <source>
        <dbReference type="Proteomes" id="UP001262582"/>
    </source>
</evidence>
<comment type="caution">
    <text evidence="2">The sequence shown here is derived from an EMBL/GenBank/DDBJ whole genome shotgun (WGS) entry which is preliminary data.</text>
</comment>
<dbReference type="InterPro" id="IPR036046">
    <property type="entry name" value="Acylphosphatase-like_dom_sf"/>
</dbReference>
<dbReference type="SMART" id="SM01034">
    <property type="entry name" value="BLUF"/>
    <property type="match status" value="1"/>
</dbReference>
<gene>
    <name evidence="2" type="ORF">RM539_14785</name>
</gene>
<dbReference type="RefSeq" id="WP_311504191.1">
    <property type="nucleotide sequence ID" value="NZ_JAVRHK010000012.1"/>
</dbReference>
<dbReference type="EMBL" id="JAVRHK010000012">
    <property type="protein sequence ID" value="MDT0677850.1"/>
    <property type="molecule type" value="Genomic_DNA"/>
</dbReference>
<dbReference type="Gene3D" id="3.30.70.100">
    <property type="match status" value="1"/>
</dbReference>
<sequence>MRYAICYVSTARSELPTTEIEHILQITEKNNNAQNLTGLLLYSDGNFFQVLEGEKEEVYSLYNKIKTDRNHHSVIQIFGKCIDKEYFDGYRSKFISSEAQYQPEAIEQYLQHVKMLDQSAQNVVRNILSAFITRT</sequence>
<dbReference type="InterPro" id="IPR007024">
    <property type="entry name" value="BLUF_domain"/>
</dbReference>
<reference evidence="2 3" key="1">
    <citation type="submission" date="2023-09" db="EMBL/GenBank/DDBJ databases">
        <authorList>
            <person name="Rey-Velasco X."/>
        </authorList>
    </citation>
    <scope>NUCLEOTIDE SEQUENCE [LARGE SCALE GENOMIC DNA]</scope>
    <source>
        <strain evidence="2 3">F117</strain>
    </source>
</reference>
<dbReference type="Proteomes" id="UP001262582">
    <property type="component" value="Unassembled WGS sequence"/>
</dbReference>
<dbReference type="PROSITE" id="PS50925">
    <property type="entry name" value="BLUF"/>
    <property type="match status" value="1"/>
</dbReference>
<name>A0ABU3D8K2_9FLAO</name>
<proteinExistence type="predicted"/>
<organism evidence="2 3">
    <name type="scientific">Autumnicola musiva</name>
    <dbReference type="NCBI Taxonomy" id="3075589"/>
    <lineage>
        <taxon>Bacteria</taxon>
        <taxon>Pseudomonadati</taxon>
        <taxon>Bacteroidota</taxon>
        <taxon>Flavobacteriia</taxon>
        <taxon>Flavobacteriales</taxon>
        <taxon>Flavobacteriaceae</taxon>
        <taxon>Autumnicola</taxon>
    </lineage>
</organism>
<dbReference type="Pfam" id="PF04940">
    <property type="entry name" value="BLUF"/>
    <property type="match status" value="1"/>
</dbReference>
<feature type="domain" description="BLUF" evidence="1">
    <location>
        <begin position="2"/>
        <end position="93"/>
    </location>
</feature>
<evidence type="ECO:0000313" key="2">
    <source>
        <dbReference type="EMBL" id="MDT0677850.1"/>
    </source>
</evidence>